<evidence type="ECO:0000313" key="3">
    <source>
        <dbReference type="Proteomes" id="UP000199048"/>
    </source>
</evidence>
<evidence type="ECO:0000256" key="1">
    <source>
        <dbReference type="SAM" id="Phobius"/>
    </source>
</evidence>
<keyword evidence="1" id="KW-0472">Membrane</keyword>
<protein>
    <recommendedName>
        <fullName evidence="4">DUF1640 domain-containing protein</fullName>
    </recommendedName>
</protein>
<dbReference type="OrthoDB" id="7995449at2"/>
<dbReference type="STRING" id="582667.SAMN05192568_10087"/>
<accession>A0A1I4JF21</accession>
<dbReference type="EMBL" id="FOTK01000008">
    <property type="protein sequence ID" value="SFL64821.1"/>
    <property type="molecule type" value="Genomic_DNA"/>
</dbReference>
<name>A0A1I4JF21_9HYPH</name>
<evidence type="ECO:0008006" key="4">
    <source>
        <dbReference type="Google" id="ProtNLM"/>
    </source>
</evidence>
<proteinExistence type="predicted"/>
<dbReference type="AlphaFoldDB" id="A0A1I4JF21"/>
<gene>
    <name evidence="2" type="ORF">SAMN05192568_10087</name>
</gene>
<dbReference type="Gene3D" id="1.20.5.340">
    <property type="match status" value="1"/>
</dbReference>
<dbReference type="Proteomes" id="UP000199048">
    <property type="component" value="Unassembled WGS sequence"/>
</dbReference>
<sequence length="94" mass="10007">MTVAALDTLAIVRKLRASGLPEDQAEAITSVIRDSRDADLTALAAKTGIRETELRLEAKIEATKAGIIKWVLSAIGFQALIIVGAIIAMARVLH</sequence>
<dbReference type="RefSeq" id="WP_092039531.1">
    <property type="nucleotide sequence ID" value="NZ_FOTK01000008.1"/>
</dbReference>
<keyword evidence="1" id="KW-0812">Transmembrane</keyword>
<feature type="transmembrane region" description="Helical" evidence="1">
    <location>
        <begin position="70"/>
        <end position="93"/>
    </location>
</feature>
<organism evidence="2 3">
    <name type="scientific">Methylobacterium pseudosasicola</name>
    <dbReference type="NCBI Taxonomy" id="582667"/>
    <lineage>
        <taxon>Bacteria</taxon>
        <taxon>Pseudomonadati</taxon>
        <taxon>Pseudomonadota</taxon>
        <taxon>Alphaproteobacteria</taxon>
        <taxon>Hyphomicrobiales</taxon>
        <taxon>Methylobacteriaceae</taxon>
        <taxon>Methylobacterium</taxon>
    </lineage>
</organism>
<reference evidence="3" key="1">
    <citation type="submission" date="2016-10" db="EMBL/GenBank/DDBJ databases">
        <authorList>
            <person name="Varghese N."/>
            <person name="Submissions S."/>
        </authorList>
    </citation>
    <scope>NUCLEOTIDE SEQUENCE [LARGE SCALE GENOMIC DNA]</scope>
    <source>
        <strain evidence="3">BL36</strain>
    </source>
</reference>
<evidence type="ECO:0000313" key="2">
    <source>
        <dbReference type="EMBL" id="SFL64821.1"/>
    </source>
</evidence>
<keyword evidence="1" id="KW-1133">Transmembrane helix</keyword>
<keyword evidence="3" id="KW-1185">Reference proteome</keyword>